<name>A0A6N2ZWI6_9ENTR</name>
<evidence type="ECO:0000256" key="1">
    <source>
        <dbReference type="SAM" id="SignalP"/>
    </source>
</evidence>
<dbReference type="Pfam" id="PF11340">
    <property type="entry name" value="DUF3142"/>
    <property type="match status" value="1"/>
</dbReference>
<feature type="signal peptide" evidence="1">
    <location>
        <begin position="1"/>
        <end position="22"/>
    </location>
</feature>
<keyword evidence="1" id="KW-0732">Signal</keyword>
<evidence type="ECO:0000313" key="2">
    <source>
        <dbReference type="EMBL" id="VYT82338.1"/>
    </source>
</evidence>
<dbReference type="EMBL" id="CACRTZ010000004">
    <property type="protein sequence ID" value="VYT82338.1"/>
    <property type="molecule type" value="Genomic_DNA"/>
</dbReference>
<feature type="chain" id="PRO_5026872011" description="DUF3142 domain-containing protein" evidence="1">
    <location>
        <begin position="23"/>
        <end position="246"/>
    </location>
</feature>
<protein>
    <recommendedName>
        <fullName evidence="3">DUF3142 domain-containing protein</fullName>
    </recommendedName>
</protein>
<dbReference type="RefSeq" id="WP_156564792.1">
    <property type="nucleotide sequence ID" value="NZ_CACRTZ010000004.1"/>
</dbReference>
<dbReference type="InterPro" id="IPR021488">
    <property type="entry name" value="DUF3142"/>
</dbReference>
<dbReference type="AlphaFoldDB" id="A0A6N2ZWI6"/>
<proteinExistence type="predicted"/>
<reference evidence="2" key="1">
    <citation type="submission" date="2019-11" db="EMBL/GenBank/DDBJ databases">
        <authorList>
            <person name="Feng L."/>
        </authorList>
    </citation>
    <scope>NUCLEOTIDE SEQUENCE</scope>
    <source>
        <strain evidence="2">EMassiliensisLFYP7</strain>
    </source>
</reference>
<accession>A0A6N2ZWI6</accession>
<sequence length="246" mass="27068">MGAKTRLLLVIAALLLPPASVAAVQPADHQAFWLWSGVKPTAEMKQAQTVYLHQGEVVALPAGATFEKLGLPASRLSFPGLWITVRFATLEVPDALLLRIVRLLDSWQRKGNRVIGLQIDFDAATHRLDEYGLFLKRVRAVLPAGYALGVTGLLDWAKTGDIAVINTLPIDELVIQSYQGRRTVSNYADYLPALAALRIPFKLGLVQHGEWREENQPASAWYRGTVVFMLNPVRGEACGSSRKGCR</sequence>
<gene>
    <name evidence="2" type="ORF">EMLFYP7_00701</name>
</gene>
<evidence type="ECO:0008006" key="3">
    <source>
        <dbReference type="Google" id="ProtNLM"/>
    </source>
</evidence>
<organism evidence="2">
    <name type="scientific">Phytobacter massiliensis</name>
    <dbReference type="NCBI Taxonomy" id="1485952"/>
    <lineage>
        <taxon>Bacteria</taxon>
        <taxon>Pseudomonadati</taxon>
        <taxon>Pseudomonadota</taxon>
        <taxon>Gammaproteobacteria</taxon>
        <taxon>Enterobacterales</taxon>
        <taxon>Enterobacteriaceae</taxon>
        <taxon>Phytobacter</taxon>
    </lineage>
</organism>